<feature type="signal peptide" evidence="1">
    <location>
        <begin position="1"/>
        <end position="26"/>
    </location>
</feature>
<dbReference type="Proteomes" id="UP000029614">
    <property type="component" value="Unassembled WGS sequence"/>
</dbReference>
<reference evidence="2 3" key="1">
    <citation type="submission" date="2014-07" db="EMBL/GenBank/DDBJ databases">
        <authorList>
            <person name="McCorrison J."/>
            <person name="Sanka R."/>
            <person name="Torralba M."/>
            <person name="Gillis M."/>
            <person name="Haft D.H."/>
            <person name="Methe B."/>
            <person name="Sutton G."/>
            <person name="Nelson K.E."/>
        </authorList>
    </citation>
    <scope>NUCLEOTIDE SEQUENCE [LARGE SCALE GENOMIC DNA]</scope>
    <source>
        <strain evidence="2 3">DNF00058</strain>
    </source>
</reference>
<proteinExistence type="predicted"/>
<keyword evidence="3" id="KW-1185">Reference proteome</keyword>
<dbReference type="AlphaFoldDB" id="A0A096C6Y5"/>
<keyword evidence="1" id="KW-0732">Signal</keyword>
<dbReference type="InterPro" id="IPR005901">
    <property type="entry name" value="GLPGLI"/>
</dbReference>
<name>A0A096C6Y5_9BACT</name>
<dbReference type="RefSeq" id="WP_019036871.1">
    <property type="nucleotide sequence ID" value="NZ_JRNU01000075.1"/>
</dbReference>
<evidence type="ECO:0000256" key="1">
    <source>
        <dbReference type="SAM" id="SignalP"/>
    </source>
</evidence>
<dbReference type="EMBL" id="JRNU01000075">
    <property type="protein sequence ID" value="KGF50702.1"/>
    <property type="molecule type" value="Genomic_DNA"/>
</dbReference>
<evidence type="ECO:0008006" key="4">
    <source>
        <dbReference type="Google" id="ProtNLM"/>
    </source>
</evidence>
<dbReference type="NCBIfam" id="TIGR01200">
    <property type="entry name" value="GLPGLI"/>
    <property type="match status" value="1"/>
</dbReference>
<dbReference type="PROSITE" id="PS51257">
    <property type="entry name" value="PROKAR_LIPOPROTEIN"/>
    <property type="match status" value="1"/>
</dbReference>
<feature type="chain" id="PRO_5001925211" description="GLPGLI family protein" evidence="1">
    <location>
        <begin position="27"/>
        <end position="284"/>
    </location>
</feature>
<sequence>MIRSYSLILAFIMSCFINMYSQTVNGAMPSLTLVNKTTFDSAKVQIFYEFSYLQDSTDIAKRINGQTMLTIGKQICGFCDYFSWKNDSINDAYYEQGRSSVEYFAAAMSLEKPTYTYPLVKDISKKEATIQIEGLGTYQYTQALPVINWEVIGGDSIINNINVTKAKCSFGGRDWTAWFAMDYPVPYGPYLFDGLPGLIVSIRDSKNNFSFRLNGIRNVSEGMPIYLHKNIKIIKTSREKARQAYRNEKEDPLRAIKINMPGVIIPPETAKTIKQKPYNPIELE</sequence>
<evidence type="ECO:0000313" key="2">
    <source>
        <dbReference type="EMBL" id="KGF50702.1"/>
    </source>
</evidence>
<organism evidence="2 3">
    <name type="scientific">Prevotella amnii DNF00058</name>
    <dbReference type="NCBI Taxonomy" id="1401066"/>
    <lineage>
        <taxon>Bacteria</taxon>
        <taxon>Pseudomonadati</taxon>
        <taxon>Bacteroidota</taxon>
        <taxon>Bacteroidia</taxon>
        <taxon>Bacteroidales</taxon>
        <taxon>Prevotellaceae</taxon>
        <taxon>Prevotella</taxon>
    </lineage>
</organism>
<accession>A0A096C6Y5</accession>
<protein>
    <recommendedName>
        <fullName evidence="4">GLPGLI family protein</fullName>
    </recommendedName>
</protein>
<evidence type="ECO:0000313" key="3">
    <source>
        <dbReference type="Proteomes" id="UP000029614"/>
    </source>
</evidence>
<gene>
    <name evidence="2" type="ORF">HMPREF9302_09825</name>
</gene>
<dbReference type="OrthoDB" id="1440774at2"/>
<comment type="caution">
    <text evidence="2">The sequence shown here is derived from an EMBL/GenBank/DDBJ whole genome shotgun (WGS) entry which is preliminary data.</text>
</comment>